<keyword evidence="3 5" id="KW-0443">Lipid metabolism</keyword>
<keyword evidence="2 5" id="KW-0442">Lipid degradation</keyword>
<feature type="short sequence motif" description="GXSXG" evidence="4">
    <location>
        <begin position="62"/>
        <end position="66"/>
    </location>
</feature>
<dbReference type="SUPFAM" id="SSF52151">
    <property type="entry name" value="FabD/lysophospholipase-like"/>
    <property type="match status" value="1"/>
</dbReference>
<dbReference type="Pfam" id="PF01734">
    <property type="entry name" value="Patatin"/>
    <property type="match status" value="1"/>
</dbReference>
<accession>A0A251NGX0</accession>
<feature type="domain" description="PNPLA" evidence="6">
    <location>
        <begin position="20"/>
        <end position="223"/>
    </location>
</feature>
<dbReference type="InterPro" id="IPR002641">
    <property type="entry name" value="PNPLA_dom"/>
</dbReference>
<evidence type="ECO:0000256" key="2">
    <source>
        <dbReference type="ARBA" id="ARBA00022963"/>
    </source>
</evidence>
<evidence type="ECO:0000313" key="8">
    <source>
        <dbReference type="Proteomes" id="UP000006882"/>
    </source>
</evidence>
<organism evidence="7 8">
    <name type="scientific">Prunus persica</name>
    <name type="common">Peach</name>
    <name type="synonym">Amygdalus persica</name>
    <dbReference type="NCBI Taxonomy" id="3760"/>
    <lineage>
        <taxon>Eukaryota</taxon>
        <taxon>Viridiplantae</taxon>
        <taxon>Streptophyta</taxon>
        <taxon>Embryophyta</taxon>
        <taxon>Tracheophyta</taxon>
        <taxon>Spermatophyta</taxon>
        <taxon>Magnoliopsida</taxon>
        <taxon>eudicotyledons</taxon>
        <taxon>Gunneridae</taxon>
        <taxon>Pentapetalae</taxon>
        <taxon>rosids</taxon>
        <taxon>fabids</taxon>
        <taxon>Rosales</taxon>
        <taxon>Rosaceae</taxon>
        <taxon>Amygdaloideae</taxon>
        <taxon>Amygdaleae</taxon>
        <taxon>Prunus</taxon>
    </lineage>
</organism>
<sequence length="271" mass="30244">MEKTKSSLHGHANGGLTTVLSIDGGGIRGIIPGVMLAFLESLLQKIDGDHVRLVDYLDWVVGMSTGGLMASMLTTPNKNNRPLYAAKDIVPFYRQHCLKIFPQPRYVYSSHVGKIIYYLKCLVGPKYNKKYLRKLLKETLGDKHLQDMLTNIAIPTTDMLADRKRSFGSTGGSSYESKYMELEMNDDTLSGTLASVDIATEESLNDLVKVGEALLKKPVSRLNFGIGKLEPVYPEVTNEEALVRYKFALLFSLLSCVNSINYHTDYFCFVP</sequence>
<comment type="domain">
    <text evidence="5">The nitrogen atoms of the two glycine residues in the GGXR motif define the oxyanion hole, and stabilize the oxyanion that forms during the nucleophilic attack by the catalytic serine during substrate cleavage.</text>
</comment>
<dbReference type="PROSITE" id="PS51635">
    <property type="entry name" value="PNPLA"/>
    <property type="match status" value="1"/>
</dbReference>
<dbReference type="Gramene" id="ONH97574">
    <property type="protein sequence ID" value="ONH97574"/>
    <property type="gene ID" value="PRUPE_7G197800"/>
</dbReference>
<protein>
    <recommendedName>
        <fullName evidence="5">Patatin</fullName>
        <ecNumber evidence="5">3.1.1.-</ecNumber>
    </recommendedName>
</protein>
<gene>
    <name evidence="7" type="ORF">PRUPE_7G197800</name>
</gene>
<dbReference type="PANTHER" id="PTHR32176:SF109">
    <property type="entry name" value="PATATIN-LIKE PROTEIN 2"/>
    <property type="match status" value="1"/>
</dbReference>
<dbReference type="GO" id="GO:0004620">
    <property type="term" value="F:phospholipase activity"/>
    <property type="evidence" value="ECO:0000318"/>
    <property type="project" value="GO_Central"/>
</dbReference>
<dbReference type="eggNOG" id="KOG0513">
    <property type="taxonomic scope" value="Eukaryota"/>
</dbReference>
<dbReference type="EC" id="3.1.1.-" evidence="5"/>
<proteinExistence type="inferred from homology"/>
<comment type="function">
    <text evidence="5">Lipolytic acyl hydrolase (LAH).</text>
</comment>
<dbReference type="EMBL" id="CM007657">
    <property type="protein sequence ID" value="ONH97574.1"/>
    <property type="molecule type" value="Genomic_DNA"/>
</dbReference>
<evidence type="ECO:0000256" key="5">
    <source>
        <dbReference type="RuleBase" id="RU361262"/>
    </source>
</evidence>
<comment type="caution">
    <text evidence="4">Lacks conserved residue(s) required for the propagation of feature annotation.</text>
</comment>
<dbReference type="GO" id="GO:0016042">
    <property type="term" value="P:lipid catabolic process"/>
    <property type="evidence" value="ECO:0007669"/>
    <property type="project" value="UniProtKB-KW"/>
</dbReference>
<comment type="similarity">
    <text evidence="1 5">Belongs to the patatin family.</text>
</comment>
<keyword evidence="5" id="KW-0378">Hydrolase</keyword>
<reference evidence="7 8" key="1">
    <citation type="journal article" date="2013" name="Nat. Genet.">
        <title>The high-quality draft genome of peach (Prunus persica) identifies unique patterns of genetic diversity, domestication and genome evolution.</title>
        <authorList>
            <consortium name="International Peach Genome Initiative"/>
            <person name="Verde I."/>
            <person name="Abbott A.G."/>
            <person name="Scalabrin S."/>
            <person name="Jung S."/>
            <person name="Shu S."/>
            <person name="Marroni F."/>
            <person name="Zhebentyayeva T."/>
            <person name="Dettori M.T."/>
            <person name="Grimwood J."/>
            <person name="Cattonaro F."/>
            <person name="Zuccolo A."/>
            <person name="Rossini L."/>
            <person name="Jenkins J."/>
            <person name="Vendramin E."/>
            <person name="Meisel L.A."/>
            <person name="Decroocq V."/>
            <person name="Sosinski B."/>
            <person name="Prochnik S."/>
            <person name="Mitros T."/>
            <person name="Policriti A."/>
            <person name="Cipriani G."/>
            <person name="Dondini L."/>
            <person name="Ficklin S."/>
            <person name="Goodstein D.M."/>
            <person name="Xuan P."/>
            <person name="Del Fabbro C."/>
            <person name="Aramini V."/>
            <person name="Copetti D."/>
            <person name="Gonzalez S."/>
            <person name="Horner D.S."/>
            <person name="Falchi R."/>
            <person name="Lucas S."/>
            <person name="Mica E."/>
            <person name="Maldonado J."/>
            <person name="Lazzari B."/>
            <person name="Bielenberg D."/>
            <person name="Pirona R."/>
            <person name="Miculan M."/>
            <person name="Barakat A."/>
            <person name="Testolin R."/>
            <person name="Stella A."/>
            <person name="Tartarini S."/>
            <person name="Tonutti P."/>
            <person name="Arus P."/>
            <person name="Orellana A."/>
            <person name="Wells C."/>
            <person name="Main D."/>
            <person name="Vizzotto G."/>
            <person name="Silva H."/>
            <person name="Salamini F."/>
            <person name="Schmutz J."/>
            <person name="Morgante M."/>
            <person name="Rokhsar D.S."/>
        </authorList>
    </citation>
    <scope>NUCLEOTIDE SEQUENCE [LARGE SCALE GENOMIC DNA]</scope>
    <source>
        <strain evidence="8">cv. Nemared</strain>
    </source>
</reference>
<evidence type="ECO:0000256" key="3">
    <source>
        <dbReference type="ARBA" id="ARBA00023098"/>
    </source>
</evidence>
<evidence type="ECO:0000256" key="1">
    <source>
        <dbReference type="ARBA" id="ARBA00010240"/>
    </source>
</evidence>
<feature type="short sequence motif" description="GXGXXG" evidence="4">
    <location>
        <begin position="24"/>
        <end position="29"/>
    </location>
</feature>
<dbReference type="GO" id="GO:0047372">
    <property type="term" value="F:monoacylglycerol lipase activity"/>
    <property type="evidence" value="ECO:0000318"/>
    <property type="project" value="GO_Central"/>
</dbReference>
<evidence type="ECO:0000256" key="4">
    <source>
        <dbReference type="PROSITE-ProRule" id="PRU01161"/>
    </source>
</evidence>
<dbReference type="PANTHER" id="PTHR32176">
    <property type="entry name" value="XYLOSE ISOMERASE"/>
    <property type="match status" value="1"/>
</dbReference>
<evidence type="ECO:0000259" key="6">
    <source>
        <dbReference type="PROSITE" id="PS51635"/>
    </source>
</evidence>
<name>A0A251NGX0_PRUPE</name>
<evidence type="ECO:0000313" key="7">
    <source>
        <dbReference type="EMBL" id="ONH97574.1"/>
    </source>
</evidence>
<dbReference type="AlphaFoldDB" id="A0A251NGX0"/>
<dbReference type="Gene3D" id="3.40.1090.10">
    <property type="entry name" value="Cytosolic phospholipase A2 catalytic domain"/>
    <property type="match status" value="1"/>
</dbReference>
<dbReference type="InterPro" id="IPR016035">
    <property type="entry name" value="Acyl_Trfase/lysoPLipase"/>
</dbReference>
<dbReference type="Proteomes" id="UP000006882">
    <property type="component" value="Chromosome G7"/>
</dbReference>
<keyword evidence="8" id="KW-1185">Reference proteome</keyword>